<dbReference type="AlphaFoldDB" id="A0A9P5NU89"/>
<sequence length="137" mass="15073">MAETWQQPPPAYGSPGTEGERRPAAKEMTTNANVTSDNHPKGVANVYQGGQPAQVPSQGEAPMNRSQHHTYQVYQPPMDAGERFRAEMFARCARGEHQVTTKYGPCGIITAIFCFPVGLLCLFADREKSCTRCGQRL</sequence>
<feature type="compositionally biased region" description="Polar residues" evidence="1">
    <location>
        <begin position="28"/>
        <end position="37"/>
    </location>
</feature>
<protein>
    <recommendedName>
        <fullName evidence="4">Brain protein I3</fullName>
    </recommendedName>
</protein>
<dbReference type="Proteomes" id="UP000724874">
    <property type="component" value="Unassembled WGS sequence"/>
</dbReference>
<keyword evidence="3" id="KW-1185">Reference proteome</keyword>
<feature type="region of interest" description="Disordered" evidence="1">
    <location>
        <begin position="1"/>
        <end position="68"/>
    </location>
</feature>
<dbReference type="InterPro" id="IPR019317">
    <property type="entry name" value="BRI3"/>
</dbReference>
<dbReference type="PANTHER" id="PTHR13551">
    <property type="entry name" value="BRAIN PROTEIN I3"/>
    <property type="match status" value="1"/>
</dbReference>
<proteinExistence type="predicted"/>
<dbReference type="Pfam" id="PF10164">
    <property type="entry name" value="BRI3"/>
    <property type="match status" value="1"/>
</dbReference>
<reference evidence="2" key="1">
    <citation type="submission" date="2020-11" db="EMBL/GenBank/DDBJ databases">
        <authorList>
            <consortium name="DOE Joint Genome Institute"/>
            <person name="Ahrendt S."/>
            <person name="Riley R."/>
            <person name="Andreopoulos W."/>
            <person name="LaButti K."/>
            <person name="Pangilinan J."/>
            <person name="Ruiz-duenas F.J."/>
            <person name="Barrasa J.M."/>
            <person name="Sanchez-Garcia M."/>
            <person name="Camarero S."/>
            <person name="Miyauchi S."/>
            <person name="Serrano A."/>
            <person name="Linde D."/>
            <person name="Babiker R."/>
            <person name="Drula E."/>
            <person name="Ayuso-Fernandez I."/>
            <person name="Pacheco R."/>
            <person name="Padilla G."/>
            <person name="Ferreira P."/>
            <person name="Barriuso J."/>
            <person name="Kellner H."/>
            <person name="Castanera R."/>
            <person name="Alfaro M."/>
            <person name="Ramirez L."/>
            <person name="Pisabarro A.G."/>
            <person name="Kuo A."/>
            <person name="Tritt A."/>
            <person name="Lipzen A."/>
            <person name="He G."/>
            <person name="Yan M."/>
            <person name="Ng V."/>
            <person name="Cullen D."/>
            <person name="Martin F."/>
            <person name="Rosso M.-N."/>
            <person name="Henrissat B."/>
            <person name="Hibbett D."/>
            <person name="Martinez A.T."/>
            <person name="Grigoriev I.V."/>
        </authorList>
    </citation>
    <scope>NUCLEOTIDE SEQUENCE</scope>
    <source>
        <strain evidence="2">AH 44721</strain>
    </source>
</reference>
<evidence type="ECO:0000313" key="3">
    <source>
        <dbReference type="Proteomes" id="UP000724874"/>
    </source>
</evidence>
<evidence type="ECO:0008006" key="4">
    <source>
        <dbReference type="Google" id="ProtNLM"/>
    </source>
</evidence>
<gene>
    <name evidence="2" type="ORF">CPB84DRAFT_655335</name>
</gene>
<evidence type="ECO:0000256" key="1">
    <source>
        <dbReference type="SAM" id="MobiDB-lite"/>
    </source>
</evidence>
<evidence type="ECO:0000313" key="2">
    <source>
        <dbReference type="EMBL" id="KAF8904769.1"/>
    </source>
</evidence>
<dbReference type="OrthoDB" id="2564984at2759"/>
<name>A0A9P5NU89_GYMJU</name>
<accession>A0A9P5NU89</accession>
<dbReference type="EMBL" id="JADNYJ010000025">
    <property type="protein sequence ID" value="KAF8904769.1"/>
    <property type="molecule type" value="Genomic_DNA"/>
</dbReference>
<organism evidence="2 3">
    <name type="scientific">Gymnopilus junonius</name>
    <name type="common">Spectacular rustgill mushroom</name>
    <name type="synonym">Gymnopilus spectabilis subsp. junonius</name>
    <dbReference type="NCBI Taxonomy" id="109634"/>
    <lineage>
        <taxon>Eukaryota</taxon>
        <taxon>Fungi</taxon>
        <taxon>Dikarya</taxon>
        <taxon>Basidiomycota</taxon>
        <taxon>Agaricomycotina</taxon>
        <taxon>Agaricomycetes</taxon>
        <taxon>Agaricomycetidae</taxon>
        <taxon>Agaricales</taxon>
        <taxon>Agaricineae</taxon>
        <taxon>Hymenogastraceae</taxon>
        <taxon>Gymnopilus</taxon>
    </lineage>
</organism>
<comment type="caution">
    <text evidence="2">The sequence shown here is derived from an EMBL/GenBank/DDBJ whole genome shotgun (WGS) entry which is preliminary data.</text>
</comment>